<evidence type="ECO:0000313" key="2">
    <source>
        <dbReference type="EMBL" id="CAG9864870.1"/>
    </source>
</evidence>
<organism evidence="2 3">
    <name type="scientific">Phyllotreta striolata</name>
    <name type="common">Striped flea beetle</name>
    <name type="synonym">Crioceris striolata</name>
    <dbReference type="NCBI Taxonomy" id="444603"/>
    <lineage>
        <taxon>Eukaryota</taxon>
        <taxon>Metazoa</taxon>
        <taxon>Ecdysozoa</taxon>
        <taxon>Arthropoda</taxon>
        <taxon>Hexapoda</taxon>
        <taxon>Insecta</taxon>
        <taxon>Pterygota</taxon>
        <taxon>Neoptera</taxon>
        <taxon>Endopterygota</taxon>
        <taxon>Coleoptera</taxon>
        <taxon>Polyphaga</taxon>
        <taxon>Cucujiformia</taxon>
        <taxon>Chrysomeloidea</taxon>
        <taxon>Chrysomelidae</taxon>
        <taxon>Galerucinae</taxon>
        <taxon>Alticini</taxon>
        <taxon>Phyllotreta</taxon>
    </lineage>
</organism>
<name>A0A9N9U0D7_PHYSR</name>
<feature type="coiled-coil region" evidence="1">
    <location>
        <begin position="66"/>
        <end position="112"/>
    </location>
</feature>
<dbReference type="EMBL" id="OU900102">
    <property type="protein sequence ID" value="CAG9864870.1"/>
    <property type="molecule type" value="Genomic_DNA"/>
</dbReference>
<protein>
    <submittedName>
        <fullName evidence="2">Uncharacterized protein</fullName>
    </submittedName>
</protein>
<reference evidence="2" key="1">
    <citation type="submission" date="2022-01" db="EMBL/GenBank/DDBJ databases">
        <authorList>
            <person name="King R."/>
        </authorList>
    </citation>
    <scope>NUCLEOTIDE SEQUENCE</scope>
</reference>
<sequence length="192" mass="22170">MSQLPEKIFKKFAVYSVHSVTIPQIATSPEMATIQEVLSKTEKKLEEGLRMHMMAERNQEDISTHLRVLKSRLMELGTRYQDSEDESAISTIKDLNRMFMQVEEKLVEYQDVNDTLLSDLETSEKFFKSSKVVSLTTPEKLAELESKVEEIHDETIRQTIIFRDKIAVIKEAINKKVDELTGTLDNFINTKL</sequence>
<evidence type="ECO:0000256" key="1">
    <source>
        <dbReference type="SAM" id="Coils"/>
    </source>
</evidence>
<keyword evidence="3" id="KW-1185">Reference proteome</keyword>
<dbReference type="Proteomes" id="UP001153712">
    <property type="component" value="Chromosome 9"/>
</dbReference>
<gene>
    <name evidence="2" type="ORF">PHYEVI_LOCUS11120</name>
</gene>
<proteinExistence type="predicted"/>
<keyword evidence="1" id="KW-0175">Coiled coil</keyword>
<evidence type="ECO:0000313" key="3">
    <source>
        <dbReference type="Proteomes" id="UP001153712"/>
    </source>
</evidence>
<dbReference type="OrthoDB" id="9948429at2759"/>
<accession>A0A9N9U0D7</accession>
<dbReference type="AlphaFoldDB" id="A0A9N9U0D7"/>